<dbReference type="RefSeq" id="WP_151667761.1">
    <property type="nucleotide sequence ID" value="NZ_WBVO01000008.1"/>
</dbReference>
<reference evidence="1 2" key="1">
    <citation type="submission" date="2019-09" db="EMBL/GenBank/DDBJ databases">
        <title>Genomes of family Cryomorphaceae.</title>
        <authorList>
            <person name="Bowman J.P."/>
        </authorList>
    </citation>
    <scope>NUCLEOTIDE SEQUENCE [LARGE SCALE GENOMIC DNA]</scope>
    <source>
        <strain evidence="1 2">LMG 25704</strain>
    </source>
</reference>
<name>A0A6N6RES0_9FLAO</name>
<sequence length="139" mass="16268">MKDYSAEEIDSLIQRFERQELPKPEWTHEAHLVVAIWYNYQLDKKSAMDRVRDLITRHNTSVGTPNTDSEGYHETITQFWMNAADGFIAERKSRSVYDLCSEFIQSDFASSSTPLQFYSEAVLFSVEARHNWVEPNRRG</sequence>
<dbReference type="AlphaFoldDB" id="A0A6N6RES0"/>
<dbReference type="EMBL" id="WBVO01000008">
    <property type="protein sequence ID" value="KAB2808666.1"/>
    <property type="molecule type" value="Genomic_DNA"/>
</dbReference>
<gene>
    <name evidence="1" type="ORF">F8C67_10290</name>
</gene>
<proteinExistence type="predicted"/>
<dbReference type="OrthoDB" id="117988at2"/>
<comment type="caution">
    <text evidence="1">The sequence shown here is derived from an EMBL/GenBank/DDBJ whole genome shotgun (WGS) entry which is preliminary data.</text>
</comment>
<keyword evidence="2" id="KW-1185">Reference proteome</keyword>
<evidence type="ECO:0000313" key="1">
    <source>
        <dbReference type="EMBL" id="KAB2808666.1"/>
    </source>
</evidence>
<protein>
    <submittedName>
        <fullName evidence="1">Uncharacterized protein</fullName>
    </submittedName>
</protein>
<organism evidence="1 2">
    <name type="scientific">Phaeocystidibacter luteus</name>
    <dbReference type="NCBI Taxonomy" id="911197"/>
    <lineage>
        <taxon>Bacteria</taxon>
        <taxon>Pseudomonadati</taxon>
        <taxon>Bacteroidota</taxon>
        <taxon>Flavobacteriia</taxon>
        <taxon>Flavobacteriales</taxon>
        <taxon>Phaeocystidibacteraceae</taxon>
        <taxon>Phaeocystidibacter</taxon>
    </lineage>
</organism>
<dbReference type="Proteomes" id="UP000468650">
    <property type="component" value="Unassembled WGS sequence"/>
</dbReference>
<accession>A0A6N6RES0</accession>
<evidence type="ECO:0000313" key="2">
    <source>
        <dbReference type="Proteomes" id="UP000468650"/>
    </source>
</evidence>